<dbReference type="KEGG" id="scou:SCORR_v1c03980"/>
<dbReference type="AlphaFoldDB" id="A0A222ENV2"/>
<evidence type="ECO:0000313" key="2">
    <source>
        <dbReference type="EMBL" id="ASP28172.1"/>
    </source>
</evidence>
<protein>
    <submittedName>
        <fullName evidence="2">Uncharacterized protein</fullName>
    </submittedName>
</protein>
<evidence type="ECO:0000313" key="3">
    <source>
        <dbReference type="Proteomes" id="UP000203229"/>
    </source>
</evidence>
<sequence>MKKEVYKIPNFDLPAPIRKRINDLVKLNINPTTINLITGEFSKASDETKENIGRYIARLIEVQNEILEKHYEDIKLNGGVLNLKQELNITKTKSNLLRIQQIFMKKDIEEDRINKHRMASAAINSEQTLENLNFRDAMFIDNSFSSKEDERKEWLKKISIQKTRIDNAISLEKSKLRKAKLLFMDSEKNNDFEKSEIIKEYIKKTVNRIKTILDAKKSYKNILDIPDEIINGEIDTGNSFKTNSDNSSNAFLKIKETMKKSTNNGTLNIDLKTFFEVPEFDEKKNLLTSDSSLLDKKFSNNSKEKNFHNNLDDDLIKLRDIKKPEGLSSNKKSLVKDLDDDWKEKVIQKIKKKSKAKDRKIEQVENDKRMIEEQLKQLKKDLKVEELRNLEMHRKKSIENTEKVIKRDRQKYETSFNILEKKWKASIISDFLSSKQKAFNVMTNIKLKAKKDVNNDENNN</sequence>
<evidence type="ECO:0000256" key="1">
    <source>
        <dbReference type="SAM" id="Coils"/>
    </source>
</evidence>
<dbReference type="RefSeq" id="WP_094048667.1">
    <property type="nucleotide sequence ID" value="NZ_CP022535.1"/>
</dbReference>
<keyword evidence="1" id="KW-0175">Coiled coil</keyword>
<dbReference type="Proteomes" id="UP000203229">
    <property type="component" value="Chromosome"/>
</dbReference>
<proteinExistence type="predicted"/>
<keyword evidence="3" id="KW-1185">Reference proteome</keyword>
<gene>
    <name evidence="2" type="ORF">SCORR_v1c03980</name>
</gene>
<reference evidence="2 3" key="1">
    <citation type="submission" date="2017-07" db="EMBL/GenBank/DDBJ databases">
        <title>Complete genome sequence of Spiroplasma corruscae EC-1 (DSM 19793).</title>
        <authorList>
            <person name="Tsai Y.-M."/>
            <person name="Lo W.-S."/>
            <person name="Kuo C.-H."/>
        </authorList>
    </citation>
    <scope>NUCLEOTIDE SEQUENCE [LARGE SCALE GENOMIC DNA]</scope>
    <source>
        <strain evidence="2 3">EC-1</strain>
    </source>
</reference>
<feature type="coiled-coil region" evidence="1">
    <location>
        <begin position="347"/>
        <end position="395"/>
    </location>
</feature>
<dbReference type="EMBL" id="CP022535">
    <property type="protein sequence ID" value="ASP28172.1"/>
    <property type="molecule type" value="Genomic_DNA"/>
</dbReference>
<dbReference type="OrthoDB" id="388696at2"/>
<accession>A0A222ENV2</accession>
<name>A0A222ENV2_9MOLU</name>
<organism evidence="2 3">
    <name type="scientific">Spiroplasma corruscae</name>
    <dbReference type="NCBI Taxonomy" id="216934"/>
    <lineage>
        <taxon>Bacteria</taxon>
        <taxon>Bacillati</taxon>
        <taxon>Mycoplasmatota</taxon>
        <taxon>Mollicutes</taxon>
        <taxon>Entomoplasmatales</taxon>
        <taxon>Spiroplasmataceae</taxon>
        <taxon>Spiroplasma</taxon>
    </lineage>
</organism>